<dbReference type="AlphaFoldDB" id="A0A917VTK5"/>
<keyword evidence="6" id="KW-1185">Reference proteome</keyword>
<dbReference type="CDD" id="cd06170">
    <property type="entry name" value="LuxR_C_like"/>
    <property type="match status" value="1"/>
</dbReference>
<reference evidence="5" key="2">
    <citation type="submission" date="2020-09" db="EMBL/GenBank/DDBJ databases">
        <authorList>
            <person name="Sun Q."/>
            <person name="Zhou Y."/>
        </authorList>
    </citation>
    <scope>NUCLEOTIDE SEQUENCE</scope>
    <source>
        <strain evidence="5">CGMCC 4.3508</strain>
    </source>
</reference>
<dbReference type="PROSITE" id="PS50043">
    <property type="entry name" value="HTH_LUXR_2"/>
    <property type="match status" value="1"/>
</dbReference>
<sequence length="224" mass="23812">MLAAALCAASAAVTGADSVLLAEVTGMLLHEIARHDRTGSAPPGLRAEEITLPLPPAHEDRGMVRHEIGFAVPASRRAITVLEIEQAATRTVLLVEGTVGDEDHAAVLLLIDLAVATAERLDSEERLRAQQLRLRTLSEEIRGLHSAGADPALPHSDRAAEFAAAAALLTDRERDILENILQGASNAAIAQTHTLSIETVKTHVKHILRKMGAVNRAELIARSG</sequence>
<evidence type="ECO:0000259" key="4">
    <source>
        <dbReference type="PROSITE" id="PS50043"/>
    </source>
</evidence>
<dbReference type="PANTHER" id="PTHR44688">
    <property type="entry name" value="DNA-BINDING TRANSCRIPTIONAL ACTIVATOR DEVR_DOSR"/>
    <property type="match status" value="1"/>
</dbReference>
<evidence type="ECO:0000313" key="5">
    <source>
        <dbReference type="EMBL" id="GGL17156.1"/>
    </source>
</evidence>
<evidence type="ECO:0000256" key="2">
    <source>
        <dbReference type="ARBA" id="ARBA00023125"/>
    </source>
</evidence>
<organism evidence="5 6">
    <name type="scientific">Nocardia jinanensis</name>
    <dbReference type="NCBI Taxonomy" id="382504"/>
    <lineage>
        <taxon>Bacteria</taxon>
        <taxon>Bacillati</taxon>
        <taxon>Actinomycetota</taxon>
        <taxon>Actinomycetes</taxon>
        <taxon>Mycobacteriales</taxon>
        <taxon>Nocardiaceae</taxon>
        <taxon>Nocardia</taxon>
    </lineage>
</organism>
<dbReference type="SUPFAM" id="SSF46894">
    <property type="entry name" value="C-terminal effector domain of the bipartite response regulators"/>
    <property type="match status" value="1"/>
</dbReference>
<evidence type="ECO:0000256" key="1">
    <source>
        <dbReference type="ARBA" id="ARBA00023015"/>
    </source>
</evidence>
<dbReference type="PANTHER" id="PTHR44688:SF16">
    <property type="entry name" value="DNA-BINDING TRANSCRIPTIONAL ACTIVATOR DEVR_DOSR"/>
    <property type="match status" value="1"/>
</dbReference>
<accession>A0A917VTK5</accession>
<protein>
    <recommendedName>
        <fullName evidence="4">HTH luxR-type domain-containing protein</fullName>
    </recommendedName>
</protein>
<dbReference type="InterPro" id="IPR036388">
    <property type="entry name" value="WH-like_DNA-bd_sf"/>
</dbReference>
<dbReference type="GO" id="GO:0003677">
    <property type="term" value="F:DNA binding"/>
    <property type="evidence" value="ECO:0007669"/>
    <property type="project" value="UniProtKB-KW"/>
</dbReference>
<dbReference type="GO" id="GO:0006355">
    <property type="term" value="P:regulation of DNA-templated transcription"/>
    <property type="evidence" value="ECO:0007669"/>
    <property type="project" value="InterPro"/>
</dbReference>
<proteinExistence type="predicted"/>
<reference evidence="5" key="1">
    <citation type="journal article" date="2014" name="Int. J. Syst. Evol. Microbiol.">
        <title>Complete genome sequence of Corynebacterium casei LMG S-19264T (=DSM 44701T), isolated from a smear-ripened cheese.</title>
        <authorList>
            <consortium name="US DOE Joint Genome Institute (JGI-PGF)"/>
            <person name="Walter F."/>
            <person name="Albersmeier A."/>
            <person name="Kalinowski J."/>
            <person name="Ruckert C."/>
        </authorList>
    </citation>
    <scope>NUCLEOTIDE SEQUENCE</scope>
    <source>
        <strain evidence="5">CGMCC 4.3508</strain>
    </source>
</reference>
<evidence type="ECO:0000256" key="3">
    <source>
        <dbReference type="ARBA" id="ARBA00023163"/>
    </source>
</evidence>
<dbReference type="Proteomes" id="UP000638263">
    <property type="component" value="Unassembled WGS sequence"/>
</dbReference>
<dbReference type="InterPro" id="IPR016032">
    <property type="entry name" value="Sig_transdc_resp-reg_C-effctor"/>
</dbReference>
<dbReference type="Gene3D" id="1.10.10.10">
    <property type="entry name" value="Winged helix-like DNA-binding domain superfamily/Winged helix DNA-binding domain"/>
    <property type="match status" value="1"/>
</dbReference>
<keyword evidence="2" id="KW-0238">DNA-binding</keyword>
<feature type="domain" description="HTH luxR-type" evidence="4">
    <location>
        <begin position="162"/>
        <end position="224"/>
    </location>
</feature>
<comment type="caution">
    <text evidence="5">The sequence shown here is derived from an EMBL/GenBank/DDBJ whole genome shotgun (WGS) entry which is preliminary data.</text>
</comment>
<dbReference type="PRINTS" id="PR00038">
    <property type="entry name" value="HTHLUXR"/>
</dbReference>
<dbReference type="EMBL" id="BMMH01000006">
    <property type="protein sequence ID" value="GGL17156.1"/>
    <property type="molecule type" value="Genomic_DNA"/>
</dbReference>
<name>A0A917VTK5_9NOCA</name>
<dbReference type="Pfam" id="PF00196">
    <property type="entry name" value="GerE"/>
    <property type="match status" value="1"/>
</dbReference>
<keyword evidence="1" id="KW-0805">Transcription regulation</keyword>
<evidence type="ECO:0000313" key="6">
    <source>
        <dbReference type="Proteomes" id="UP000638263"/>
    </source>
</evidence>
<keyword evidence="3" id="KW-0804">Transcription</keyword>
<dbReference type="InterPro" id="IPR000792">
    <property type="entry name" value="Tscrpt_reg_LuxR_C"/>
</dbReference>
<gene>
    <name evidence="5" type="ORF">GCM10011588_34800</name>
</gene>
<dbReference type="SMART" id="SM00421">
    <property type="entry name" value="HTH_LUXR"/>
    <property type="match status" value="1"/>
</dbReference>